<keyword evidence="7" id="KW-0325">Glycoprotein</keyword>
<dbReference type="InterPro" id="IPR054593">
    <property type="entry name" value="Beta-mannosidase-like_N2"/>
</dbReference>
<dbReference type="GO" id="GO:0004567">
    <property type="term" value="F:beta-mannosidase activity"/>
    <property type="evidence" value="ECO:0007669"/>
    <property type="project" value="UniProtKB-EC"/>
</dbReference>
<evidence type="ECO:0000259" key="11">
    <source>
        <dbReference type="Pfam" id="PF00703"/>
    </source>
</evidence>
<dbReference type="EMBL" id="VTPC01004852">
    <property type="protein sequence ID" value="KAF2896670.1"/>
    <property type="molecule type" value="Genomic_DNA"/>
</dbReference>
<dbReference type="Gene3D" id="2.60.40.10">
    <property type="entry name" value="Immunoglobulins"/>
    <property type="match status" value="1"/>
</dbReference>
<dbReference type="Proteomes" id="UP000801492">
    <property type="component" value="Unassembled WGS sequence"/>
</dbReference>
<name>A0A8K0G9K9_IGNLU</name>
<dbReference type="InterPro" id="IPR036156">
    <property type="entry name" value="Beta-gal/glucu_dom_sf"/>
</dbReference>
<sequence length="444" mass="51642">VIVPGGIYTDLMKNNILDDIFYGFNDIRTRWVSKMDWNYSRTFEVDFDLGLYENVNLVFDGVDTFSNIIINNVEIGKTENMFVRYIFDIKKYIQLGSNNITVQLKSPVNVAKNLYEDQLKSYVVPPKCIPSTYNGECHVNHIRKMQASFAWDWGPAFPSVGIWKKVYLEAYNSSILRDVTVATNFNTSTNSWDVQFTVYFQGNSMDSYIQGNLFIQILTDTVKVIEKYKINIKKSKDGEFVAIQNMSIPKSHVHLWWPNGYGEARLYTVKISYITISHEETIKRFRIGFRTAELVQDPIKSGRTFYFRINGIPIFSKGSNIIPISILPELGQNETTMRYLLQSAKDVHMNMLRVWGGGIYESDRFYELADEMGIMIWQDFMFACSMYPTTDKFLRTVVDEVKHQIRRLQHHPSIVLWAGNNENEVALIHNWYVNFNYTIKITSP</sequence>
<dbReference type="EC" id="3.2.1.25" evidence="4"/>
<organism evidence="13 14">
    <name type="scientific">Ignelater luminosus</name>
    <name type="common">Cucubano</name>
    <name type="synonym">Pyrophorus luminosus</name>
    <dbReference type="NCBI Taxonomy" id="2038154"/>
    <lineage>
        <taxon>Eukaryota</taxon>
        <taxon>Metazoa</taxon>
        <taxon>Ecdysozoa</taxon>
        <taxon>Arthropoda</taxon>
        <taxon>Hexapoda</taxon>
        <taxon>Insecta</taxon>
        <taxon>Pterygota</taxon>
        <taxon>Neoptera</taxon>
        <taxon>Endopterygota</taxon>
        <taxon>Coleoptera</taxon>
        <taxon>Polyphaga</taxon>
        <taxon>Elateriformia</taxon>
        <taxon>Elateroidea</taxon>
        <taxon>Elateridae</taxon>
        <taxon>Agrypninae</taxon>
        <taxon>Pyrophorini</taxon>
        <taxon>Ignelater</taxon>
    </lineage>
</organism>
<keyword evidence="9" id="KW-0326">Glycosidase</keyword>
<comment type="caution">
    <text evidence="13">The sequence shown here is derived from an EMBL/GenBank/DDBJ whole genome shotgun (WGS) entry which is preliminary data.</text>
</comment>
<evidence type="ECO:0000259" key="12">
    <source>
        <dbReference type="Pfam" id="PF22666"/>
    </source>
</evidence>
<keyword evidence="14" id="KW-1185">Reference proteome</keyword>
<dbReference type="Gene3D" id="3.20.20.80">
    <property type="entry name" value="Glycosidases"/>
    <property type="match status" value="1"/>
</dbReference>
<evidence type="ECO:0000256" key="7">
    <source>
        <dbReference type="ARBA" id="ARBA00023180"/>
    </source>
</evidence>
<accession>A0A8K0G9K9</accession>
<reference evidence="13" key="1">
    <citation type="submission" date="2019-08" db="EMBL/GenBank/DDBJ databases">
        <title>The genome of the North American firefly Photinus pyralis.</title>
        <authorList>
            <consortium name="Photinus pyralis genome working group"/>
            <person name="Fallon T.R."/>
            <person name="Sander Lower S.E."/>
            <person name="Weng J.-K."/>
        </authorList>
    </citation>
    <scope>NUCLEOTIDE SEQUENCE</scope>
    <source>
        <strain evidence="13">TRF0915ILg1</strain>
        <tissue evidence="13">Whole body</tissue>
    </source>
</reference>
<feature type="domain" description="Glycoside hydrolase family 2 immunoglobulin-like beta-sandwich" evidence="11">
    <location>
        <begin position="176"/>
        <end position="290"/>
    </location>
</feature>
<dbReference type="InterPro" id="IPR006102">
    <property type="entry name" value="Ig-like_GH2"/>
</dbReference>
<dbReference type="PANTHER" id="PTHR43730">
    <property type="entry name" value="BETA-MANNOSIDASE"/>
    <property type="match status" value="1"/>
</dbReference>
<keyword evidence="8" id="KW-0458">Lysosome</keyword>
<dbReference type="Gene3D" id="2.60.120.260">
    <property type="entry name" value="Galactose-binding domain-like"/>
    <property type="match status" value="1"/>
</dbReference>
<evidence type="ECO:0000256" key="8">
    <source>
        <dbReference type="ARBA" id="ARBA00023228"/>
    </source>
</evidence>
<comment type="catalytic activity">
    <reaction evidence="1">
        <text>Hydrolysis of terminal, non-reducing beta-D-mannose residues in beta-D-mannosides.</text>
        <dbReference type="EC" id="3.2.1.25"/>
    </reaction>
</comment>
<comment type="subcellular location">
    <subcellularLocation>
        <location evidence="2">Lysosome</location>
    </subcellularLocation>
</comment>
<dbReference type="AlphaFoldDB" id="A0A8K0G9K9"/>
<evidence type="ECO:0000256" key="5">
    <source>
        <dbReference type="ARBA" id="ARBA00022729"/>
    </source>
</evidence>
<dbReference type="GO" id="GO:0005975">
    <property type="term" value="P:carbohydrate metabolic process"/>
    <property type="evidence" value="ECO:0007669"/>
    <property type="project" value="InterPro"/>
</dbReference>
<dbReference type="OrthoDB" id="2866996at2759"/>
<feature type="non-terminal residue" evidence="13">
    <location>
        <position position="1"/>
    </location>
</feature>
<comment type="similarity">
    <text evidence="3">Belongs to the glycosyl hydrolase 2 family.</text>
</comment>
<protein>
    <recommendedName>
        <fullName evidence="4">beta-mannosidase</fullName>
        <ecNumber evidence="4">3.2.1.25</ecNumber>
    </recommendedName>
    <alternativeName>
        <fullName evidence="10">Mannanase</fullName>
    </alternativeName>
</protein>
<dbReference type="InterPro" id="IPR013783">
    <property type="entry name" value="Ig-like_fold"/>
</dbReference>
<dbReference type="SUPFAM" id="SSF49303">
    <property type="entry name" value="beta-Galactosidase/glucuronidase domain"/>
    <property type="match status" value="1"/>
</dbReference>
<dbReference type="Pfam" id="PF00703">
    <property type="entry name" value="Glyco_hydro_2"/>
    <property type="match status" value="1"/>
</dbReference>
<keyword evidence="5" id="KW-0732">Signal</keyword>
<evidence type="ECO:0000256" key="10">
    <source>
        <dbReference type="ARBA" id="ARBA00033445"/>
    </source>
</evidence>
<dbReference type="GO" id="GO:0006516">
    <property type="term" value="P:glycoprotein catabolic process"/>
    <property type="evidence" value="ECO:0007669"/>
    <property type="project" value="TreeGrafter"/>
</dbReference>
<evidence type="ECO:0000256" key="9">
    <source>
        <dbReference type="ARBA" id="ARBA00023295"/>
    </source>
</evidence>
<feature type="domain" description="Beta-mannosidase-like galactose-binding" evidence="12">
    <location>
        <begin position="3"/>
        <end position="164"/>
    </location>
</feature>
<dbReference type="FunFam" id="2.60.120.260:FF:000060">
    <property type="entry name" value="Probable beta-mannosidase"/>
    <property type="match status" value="1"/>
</dbReference>
<dbReference type="InterPro" id="IPR008979">
    <property type="entry name" value="Galactose-bd-like_sf"/>
</dbReference>
<evidence type="ECO:0000256" key="6">
    <source>
        <dbReference type="ARBA" id="ARBA00022801"/>
    </source>
</evidence>
<evidence type="ECO:0000256" key="3">
    <source>
        <dbReference type="ARBA" id="ARBA00007401"/>
    </source>
</evidence>
<evidence type="ECO:0000256" key="1">
    <source>
        <dbReference type="ARBA" id="ARBA00000829"/>
    </source>
</evidence>
<evidence type="ECO:0000256" key="4">
    <source>
        <dbReference type="ARBA" id="ARBA00012754"/>
    </source>
</evidence>
<evidence type="ECO:0000256" key="2">
    <source>
        <dbReference type="ARBA" id="ARBA00004371"/>
    </source>
</evidence>
<dbReference type="PANTHER" id="PTHR43730:SF1">
    <property type="entry name" value="BETA-MANNOSIDASE"/>
    <property type="match status" value="1"/>
</dbReference>
<dbReference type="SUPFAM" id="SSF49785">
    <property type="entry name" value="Galactose-binding domain-like"/>
    <property type="match status" value="1"/>
</dbReference>
<keyword evidence="6" id="KW-0378">Hydrolase</keyword>
<evidence type="ECO:0000313" key="14">
    <source>
        <dbReference type="Proteomes" id="UP000801492"/>
    </source>
</evidence>
<evidence type="ECO:0000313" key="13">
    <source>
        <dbReference type="EMBL" id="KAF2896670.1"/>
    </source>
</evidence>
<dbReference type="Pfam" id="PF22666">
    <property type="entry name" value="Glyco_hydro_2_N2"/>
    <property type="match status" value="1"/>
</dbReference>
<proteinExistence type="inferred from homology"/>
<dbReference type="SUPFAM" id="SSF51445">
    <property type="entry name" value="(Trans)glycosidases"/>
    <property type="match status" value="1"/>
</dbReference>
<dbReference type="InterPro" id="IPR050887">
    <property type="entry name" value="Beta-mannosidase_GH2"/>
</dbReference>
<gene>
    <name evidence="13" type="ORF">ILUMI_09505</name>
</gene>
<dbReference type="InterPro" id="IPR017853">
    <property type="entry name" value="GH"/>
</dbReference>
<dbReference type="GO" id="GO:0005764">
    <property type="term" value="C:lysosome"/>
    <property type="evidence" value="ECO:0007669"/>
    <property type="project" value="UniProtKB-SubCell"/>
</dbReference>